<feature type="non-terminal residue" evidence="1">
    <location>
        <position position="60"/>
    </location>
</feature>
<gene>
    <name evidence="1" type="ORF">Pmar_PMAR009699</name>
</gene>
<evidence type="ECO:0000313" key="2">
    <source>
        <dbReference type="Proteomes" id="UP000007800"/>
    </source>
</evidence>
<accession>C5L287</accession>
<dbReference type="RefSeq" id="XP_002777340.1">
    <property type="nucleotide sequence ID" value="XM_002777294.1"/>
</dbReference>
<keyword evidence="2" id="KW-1185">Reference proteome</keyword>
<dbReference type="Proteomes" id="UP000007800">
    <property type="component" value="Unassembled WGS sequence"/>
</dbReference>
<reference evidence="1 2" key="1">
    <citation type="submission" date="2008-07" db="EMBL/GenBank/DDBJ databases">
        <authorList>
            <person name="El-Sayed N."/>
            <person name="Caler E."/>
            <person name="Inman J."/>
            <person name="Amedeo P."/>
            <person name="Hass B."/>
            <person name="Wortman J."/>
        </authorList>
    </citation>
    <scope>NUCLEOTIDE SEQUENCE [LARGE SCALE GENOMIC DNA]</scope>
    <source>
        <strain evidence="2">ATCC 50983 / TXsc</strain>
    </source>
</reference>
<protein>
    <submittedName>
        <fullName evidence="1">Uncharacterized protein</fullName>
    </submittedName>
</protein>
<dbReference type="AlphaFoldDB" id="C5L287"/>
<evidence type="ECO:0000313" key="1">
    <source>
        <dbReference type="EMBL" id="EER09156.1"/>
    </source>
</evidence>
<proteinExistence type="predicted"/>
<name>C5L287_PERM5</name>
<dbReference type="GeneID" id="9065328"/>
<organism evidence="2">
    <name type="scientific">Perkinsus marinus (strain ATCC 50983 / TXsc)</name>
    <dbReference type="NCBI Taxonomy" id="423536"/>
    <lineage>
        <taxon>Eukaryota</taxon>
        <taxon>Sar</taxon>
        <taxon>Alveolata</taxon>
        <taxon>Perkinsozoa</taxon>
        <taxon>Perkinsea</taxon>
        <taxon>Perkinsida</taxon>
        <taxon>Perkinsidae</taxon>
        <taxon>Perkinsus</taxon>
    </lineage>
</organism>
<dbReference type="EMBL" id="GG678576">
    <property type="protein sequence ID" value="EER09156.1"/>
    <property type="molecule type" value="Genomic_DNA"/>
</dbReference>
<dbReference type="InParanoid" id="C5L287"/>
<sequence>YSHGAMTMFLYISVNYDSLPPMLRPRCHRGSRNSREFSRHFFHARRSPQFLHWRLCRRPT</sequence>
<feature type="non-terminal residue" evidence="1">
    <location>
        <position position="1"/>
    </location>
</feature>